<evidence type="ECO:0000313" key="1">
    <source>
        <dbReference type="EMBL" id="MUN37082.1"/>
    </source>
</evidence>
<name>A0A7K1KY00_9ACTN</name>
<reference evidence="1 2" key="1">
    <citation type="submission" date="2019-11" db="EMBL/GenBank/DDBJ databases">
        <authorList>
            <person name="Cao P."/>
        </authorList>
    </citation>
    <scope>NUCLEOTIDE SEQUENCE [LARGE SCALE GENOMIC DNA]</scope>
    <source>
        <strain evidence="1 2">NEAU-AAG5</strain>
    </source>
</reference>
<dbReference type="Proteomes" id="UP000432015">
    <property type="component" value="Unassembled WGS sequence"/>
</dbReference>
<dbReference type="EMBL" id="WOFH01000003">
    <property type="protein sequence ID" value="MUN37082.1"/>
    <property type="molecule type" value="Genomic_DNA"/>
</dbReference>
<sequence length="165" mass="18104">MRIPHYGPGGTIPPPRLVAAWFKAHVLNAEQVPLWAAHWIADGMDGETLRMLAGLDGTDSREVYDILPAALDDAQAPMPDDPNAAMRIYDDLAVLYLAAKIDTGRLLTEVEALVVGSERDDYLEPPLGSLYTLRDEWDGGWGRPKKELVTLVHQACLKQTNCALG</sequence>
<protein>
    <submittedName>
        <fullName evidence="1">Uncharacterized protein</fullName>
    </submittedName>
</protein>
<organism evidence="1 2">
    <name type="scientific">Actinomadura litoris</name>
    <dbReference type="NCBI Taxonomy" id="2678616"/>
    <lineage>
        <taxon>Bacteria</taxon>
        <taxon>Bacillati</taxon>
        <taxon>Actinomycetota</taxon>
        <taxon>Actinomycetes</taxon>
        <taxon>Streptosporangiales</taxon>
        <taxon>Thermomonosporaceae</taxon>
        <taxon>Actinomadura</taxon>
    </lineage>
</organism>
<keyword evidence="2" id="KW-1185">Reference proteome</keyword>
<dbReference type="AlphaFoldDB" id="A0A7K1KY00"/>
<gene>
    <name evidence="1" type="ORF">GNZ18_10790</name>
</gene>
<dbReference type="RefSeq" id="WP_156216083.1">
    <property type="nucleotide sequence ID" value="NZ_WOFH01000003.1"/>
</dbReference>
<proteinExistence type="predicted"/>
<evidence type="ECO:0000313" key="2">
    <source>
        <dbReference type="Proteomes" id="UP000432015"/>
    </source>
</evidence>
<comment type="caution">
    <text evidence="1">The sequence shown here is derived from an EMBL/GenBank/DDBJ whole genome shotgun (WGS) entry which is preliminary data.</text>
</comment>
<accession>A0A7K1KY00</accession>